<protein>
    <submittedName>
        <fullName evidence="3 4">Uncharacterized protein</fullName>
    </submittedName>
</protein>
<reference evidence="3 5" key="1">
    <citation type="journal article" date="2012" name="Nature">
        <title>Algal genomes reveal evolutionary mosaicism and the fate of nucleomorphs.</title>
        <authorList>
            <consortium name="DOE Joint Genome Institute"/>
            <person name="Curtis B.A."/>
            <person name="Tanifuji G."/>
            <person name="Burki F."/>
            <person name="Gruber A."/>
            <person name="Irimia M."/>
            <person name="Maruyama S."/>
            <person name="Arias M.C."/>
            <person name="Ball S.G."/>
            <person name="Gile G.H."/>
            <person name="Hirakawa Y."/>
            <person name="Hopkins J.F."/>
            <person name="Kuo A."/>
            <person name="Rensing S.A."/>
            <person name="Schmutz J."/>
            <person name="Symeonidi A."/>
            <person name="Elias M."/>
            <person name="Eveleigh R.J."/>
            <person name="Herman E.K."/>
            <person name="Klute M.J."/>
            <person name="Nakayama T."/>
            <person name="Obornik M."/>
            <person name="Reyes-Prieto A."/>
            <person name="Armbrust E.V."/>
            <person name="Aves S.J."/>
            <person name="Beiko R.G."/>
            <person name="Coutinho P."/>
            <person name="Dacks J.B."/>
            <person name="Durnford D.G."/>
            <person name="Fast N.M."/>
            <person name="Green B.R."/>
            <person name="Grisdale C.J."/>
            <person name="Hempel F."/>
            <person name="Henrissat B."/>
            <person name="Hoppner M.P."/>
            <person name="Ishida K."/>
            <person name="Kim E."/>
            <person name="Koreny L."/>
            <person name="Kroth P.G."/>
            <person name="Liu Y."/>
            <person name="Malik S.B."/>
            <person name="Maier U.G."/>
            <person name="McRose D."/>
            <person name="Mock T."/>
            <person name="Neilson J.A."/>
            <person name="Onodera N.T."/>
            <person name="Poole A.M."/>
            <person name="Pritham E.J."/>
            <person name="Richards T.A."/>
            <person name="Rocap G."/>
            <person name="Roy S.W."/>
            <person name="Sarai C."/>
            <person name="Schaack S."/>
            <person name="Shirato S."/>
            <person name="Slamovits C.H."/>
            <person name="Spencer D.F."/>
            <person name="Suzuki S."/>
            <person name="Worden A.Z."/>
            <person name="Zauner S."/>
            <person name="Barry K."/>
            <person name="Bell C."/>
            <person name="Bharti A.K."/>
            <person name="Crow J.A."/>
            <person name="Grimwood J."/>
            <person name="Kramer R."/>
            <person name="Lindquist E."/>
            <person name="Lucas S."/>
            <person name="Salamov A."/>
            <person name="McFadden G.I."/>
            <person name="Lane C.E."/>
            <person name="Keeling P.J."/>
            <person name="Gray M.W."/>
            <person name="Grigoriev I.V."/>
            <person name="Archibald J.M."/>
        </authorList>
    </citation>
    <scope>NUCLEOTIDE SEQUENCE</scope>
    <source>
        <strain evidence="3 5">CCMP2712</strain>
    </source>
</reference>
<accession>L1INV8</accession>
<dbReference type="PROSITE" id="PS50096">
    <property type="entry name" value="IQ"/>
    <property type="match status" value="1"/>
</dbReference>
<feature type="compositionally biased region" description="Basic and acidic residues" evidence="2">
    <location>
        <begin position="817"/>
        <end position="826"/>
    </location>
</feature>
<feature type="coiled-coil region" evidence="1">
    <location>
        <begin position="165"/>
        <end position="199"/>
    </location>
</feature>
<keyword evidence="5" id="KW-1185">Reference proteome</keyword>
<proteinExistence type="predicted"/>
<dbReference type="HOGENOM" id="CLU_343059_0_0_1"/>
<reference evidence="4" key="3">
    <citation type="submission" date="2015-06" db="UniProtKB">
        <authorList>
            <consortium name="EnsemblProtists"/>
        </authorList>
    </citation>
    <scope>IDENTIFICATION</scope>
</reference>
<evidence type="ECO:0000313" key="4">
    <source>
        <dbReference type="EnsemblProtists" id="EKX37943"/>
    </source>
</evidence>
<keyword evidence="1" id="KW-0175">Coiled coil</keyword>
<gene>
    <name evidence="3" type="ORF">GUITHDRAFT_144628</name>
</gene>
<dbReference type="GeneID" id="17294707"/>
<name>L1INV8_GUITC</name>
<dbReference type="PaxDb" id="55529-EKX37943"/>
<dbReference type="EMBL" id="JH993053">
    <property type="protein sequence ID" value="EKX37943.1"/>
    <property type="molecule type" value="Genomic_DNA"/>
</dbReference>
<evidence type="ECO:0000313" key="3">
    <source>
        <dbReference type="EMBL" id="EKX37943.1"/>
    </source>
</evidence>
<dbReference type="KEGG" id="gtt:GUITHDRAFT_144628"/>
<dbReference type="EnsemblProtists" id="EKX37943">
    <property type="protein sequence ID" value="EKX37943"/>
    <property type="gene ID" value="GUITHDRAFT_144628"/>
</dbReference>
<evidence type="ECO:0000313" key="5">
    <source>
        <dbReference type="Proteomes" id="UP000011087"/>
    </source>
</evidence>
<evidence type="ECO:0000256" key="1">
    <source>
        <dbReference type="SAM" id="Coils"/>
    </source>
</evidence>
<sequence>MHRVARVEELEEELGKARDARGGGDAGGRDMERHGWYPQKTREGFMERTVRLSRKSPQACGAMLGYLISSTHRRKRWHKTNVLHSSEEGWKLAADNPEDKVFEASSRTLSEFPTQFNLHAPARILHLWGDLRLTRKMIMILLTSNRSRVGMLERSLATASNKQDARTAELELKETELELEAMERQSERLKHLIEAAEERFVDGPLIPPLLFQELQGCEWPLGRAIGDDKDFVFSMSTSQLEEVLKEVLRGMKAARTVENSPTTRTRRGKERAAAEMRYDSQDHGGFFERDEMEDHIVGTLSSMYDAAIPLQALARRYLGVQESKRRRESYKVEDEKIKLIQSFTRRMIEGFRGRELLLELRRKARLEQLGADTQILDMLAYAEDGDSFTVPKGEHFPKVTNLSEDVDNLQREIRVVSAAGIREGSVIVVGREMMEVCEKHGEALIVRRKPPKMLWEMLQVYNKLQECTSKEECVRGLWEKFISIARHYNSAATALTESDWINGVKALLGYDRDAQVQIFRALLRQQHGSVNDIVFSKIFNRQVENPAEELEQDSYVYTPREFEQIAEKMLEMWSNKFSFEDHERVNTEVPSRIFSIKILDLIIQEIDEFLQTGVSLREDVIVAYFKRAVQEVYNKSFPRTLSCSQWHQVFKDVDEECEEVCPHPAESIVRAEAEIRVDKAIRISSEKDATLHCCLKLECTDVKVNNEAARNNQVSDNDRCTRGACVCAMATRHRRPLKLVDKDSNDVMWKLPSKENDPKMTRSLMELEDDDTGDHWTKLCTTCTPELQVLHGILKGAELDLGRNLGDLKMPTGSEWRTLDDDSERK</sequence>
<dbReference type="Proteomes" id="UP000011087">
    <property type="component" value="Unassembled WGS sequence"/>
</dbReference>
<organism evidence="3">
    <name type="scientific">Guillardia theta (strain CCMP2712)</name>
    <name type="common">Cryptophyte</name>
    <dbReference type="NCBI Taxonomy" id="905079"/>
    <lineage>
        <taxon>Eukaryota</taxon>
        <taxon>Cryptophyceae</taxon>
        <taxon>Pyrenomonadales</taxon>
        <taxon>Geminigeraceae</taxon>
        <taxon>Guillardia</taxon>
    </lineage>
</organism>
<reference evidence="5" key="2">
    <citation type="submission" date="2012-11" db="EMBL/GenBank/DDBJ databases">
        <authorList>
            <person name="Kuo A."/>
            <person name="Curtis B.A."/>
            <person name="Tanifuji G."/>
            <person name="Burki F."/>
            <person name="Gruber A."/>
            <person name="Irimia M."/>
            <person name="Maruyama S."/>
            <person name="Arias M.C."/>
            <person name="Ball S.G."/>
            <person name="Gile G.H."/>
            <person name="Hirakawa Y."/>
            <person name="Hopkins J.F."/>
            <person name="Rensing S.A."/>
            <person name="Schmutz J."/>
            <person name="Symeonidi A."/>
            <person name="Elias M."/>
            <person name="Eveleigh R.J."/>
            <person name="Herman E.K."/>
            <person name="Klute M.J."/>
            <person name="Nakayama T."/>
            <person name="Obornik M."/>
            <person name="Reyes-Prieto A."/>
            <person name="Armbrust E.V."/>
            <person name="Aves S.J."/>
            <person name="Beiko R.G."/>
            <person name="Coutinho P."/>
            <person name="Dacks J.B."/>
            <person name="Durnford D.G."/>
            <person name="Fast N.M."/>
            <person name="Green B.R."/>
            <person name="Grisdale C."/>
            <person name="Hempe F."/>
            <person name="Henrissat B."/>
            <person name="Hoppner M.P."/>
            <person name="Ishida K.-I."/>
            <person name="Kim E."/>
            <person name="Koreny L."/>
            <person name="Kroth P.G."/>
            <person name="Liu Y."/>
            <person name="Malik S.-B."/>
            <person name="Maier U.G."/>
            <person name="McRose D."/>
            <person name="Mock T."/>
            <person name="Neilson J.A."/>
            <person name="Onodera N.T."/>
            <person name="Poole A.M."/>
            <person name="Pritham E.J."/>
            <person name="Richards T.A."/>
            <person name="Rocap G."/>
            <person name="Roy S.W."/>
            <person name="Sarai C."/>
            <person name="Schaack S."/>
            <person name="Shirato S."/>
            <person name="Slamovits C.H."/>
            <person name="Spencer D.F."/>
            <person name="Suzuki S."/>
            <person name="Worden A.Z."/>
            <person name="Zauner S."/>
            <person name="Barry K."/>
            <person name="Bell C."/>
            <person name="Bharti A.K."/>
            <person name="Crow J.A."/>
            <person name="Grimwood J."/>
            <person name="Kramer R."/>
            <person name="Lindquist E."/>
            <person name="Lucas S."/>
            <person name="Salamov A."/>
            <person name="McFadden G.I."/>
            <person name="Lane C.E."/>
            <person name="Keeling P.J."/>
            <person name="Gray M.W."/>
            <person name="Grigoriev I.V."/>
            <person name="Archibald J.M."/>
        </authorList>
    </citation>
    <scope>NUCLEOTIDE SEQUENCE</scope>
    <source>
        <strain evidence="5">CCMP2712</strain>
    </source>
</reference>
<feature type="region of interest" description="Disordered" evidence="2">
    <location>
        <begin position="1"/>
        <end position="38"/>
    </location>
</feature>
<evidence type="ECO:0000256" key="2">
    <source>
        <dbReference type="SAM" id="MobiDB-lite"/>
    </source>
</evidence>
<feature type="region of interest" description="Disordered" evidence="2">
    <location>
        <begin position="804"/>
        <end position="826"/>
    </location>
</feature>
<dbReference type="RefSeq" id="XP_005824923.1">
    <property type="nucleotide sequence ID" value="XM_005824866.1"/>
</dbReference>
<dbReference type="AlphaFoldDB" id="L1INV8"/>